<evidence type="ECO:0000313" key="1">
    <source>
        <dbReference type="EMBL" id="MFC4394683.1"/>
    </source>
</evidence>
<dbReference type="RefSeq" id="WP_376976125.1">
    <property type="nucleotide sequence ID" value="NZ_JBHSDQ010000001.1"/>
</dbReference>
<comment type="caution">
    <text evidence="1">The sequence shown here is derived from an EMBL/GenBank/DDBJ whole genome shotgun (WGS) entry which is preliminary data.</text>
</comment>
<organism evidence="1 2">
    <name type="scientific">Arthrobacter sedimenti</name>
    <dbReference type="NCBI Taxonomy" id="2694931"/>
    <lineage>
        <taxon>Bacteria</taxon>
        <taxon>Bacillati</taxon>
        <taxon>Actinomycetota</taxon>
        <taxon>Actinomycetes</taxon>
        <taxon>Micrococcales</taxon>
        <taxon>Micrococcaceae</taxon>
        <taxon>Arthrobacter</taxon>
    </lineage>
</organism>
<dbReference type="InterPro" id="IPR025355">
    <property type="entry name" value="DUF4259"/>
</dbReference>
<keyword evidence="2" id="KW-1185">Reference proteome</keyword>
<evidence type="ECO:0000313" key="2">
    <source>
        <dbReference type="Proteomes" id="UP001595778"/>
    </source>
</evidence>
<reference evidence="2" key="1">
    <citation type="journal article" date="2019" name="Int. J. Syst. Evol. Microbiol.">
        <title>The Global Catalogue of Microorganisms (GCM) 10K type strain sequencing project: providing services to taxonomists for standard genome sequencing and annotation.</title>
        <authorList>
            <consortium name="The Broad Institute Genomics Platform"/>
            <consortium name="The Broad Institute Genome Sequencing Center for Infectious Disease"/>
            <person name="Wu L."/>
            <person name="Ma J."/>
        </authorList>
    </citation>
    <scope>NUCLEOTIDE SEQUENCE [LARGE SCALE GENOMIC DNA]</scope>
    <source>
        <strain evidence="2">PJ61</strain>
    </source>
</reference>
<dbReference type="Proteomes" id="UP001595778">
    <property type="component" value="Unassembled WGS sequence"/>
</dbReference>
<accession>A0ABV8WGW1</accession>
<dbReference type="EMBL" id="JBHSDQ010000001">
    <property type="protein sequence ID" value="MFC4394683.1"/>
    <property type="molecule type" value="Genomic_DNA"/>
</dbReference>
<sequence>MGAWGYLPFENDDALDWLEELEAGGADVIRQALAKAGDRYVEAPDGAIALAAAEVTAASQGNPLGDLPENVTDWVTAHGLEITAEDVEMAVEAVERVAAEKSELAELWDDADEPEWRESLDDLTERLRAGLR</sequence>
<proteinExistence type="predicted"/>
<gene>
    <name evidence="1" type="ORF">ACFO0G_01155</name>
</gene>
<dbReference type="Pfam" id="PF14078">
    <property type="entry name" value="DUF4259"/>
    <property type="match status" value="1"/>
</dbReference>
<protein>
    <submittedName>
        <fullName evidence="1">DUF4259 domain-containing protein</fullName>
    </submittedName>
</protein>
<name>A0ABV8WGW1_9MICC</name>